<evidence type="ECO:0000256" key="1">
    <source>
        <dbReference type="SAM" id="MobiDB-lite"/>
    </source>
</evidence>
<feature type="compositionally biased region" description="Polar residues" evidence="1">
    <location>
        <begin position="171"/>
        <end position="182"/>
    </location>
</feature>
<feature type="compositionally biased region" description="Basic and acidic residues" evidence="1">
    <location>
        <begin position="76"/>
        <end position="86"/>
    </location>
</feature>
<feature type="compositionally biased region" description="Polar residues" evidence="1">
    <location>
        <begin position="208"/>
        <end position="217"/>
    </location>
</feature>
<accession>A0AAJ0DJV1</accession>
<dbReference type="Proteomes" id="UP001271007">
    <property type="component" value="Unassembled WGS sequence"/>
</dbReference>
<feature type="compositionally biased region" description="Polar residues" evidence="1">
    <location>
        <begin position="131"/>
        <end position="146"/>
    </location>
</feature>
<evidence type="ECO:0000313" key="2">
    <source>
        <dbReference type="EMBL" id="KAK3055343.1"/>
    </source>
</evidence>
<keyword evidence="3" id="KW-1185">Reference proteome</keyword>
<feature type="compositionally biased region" description="Low complexity" evidence="1">
    <location>
        <begin position="147"/>
        <end position="161"/>
    </location>
</feature>
<feature type="region of interest" description="Disordered" evidence="1">
    <location>
        <begin position="1"/>
        <end position="217"/>
    </location>
</feature>
<protein>
    <submittedName>
        <fullName evidence="2">Uncharacterized protein</fullName>
    </submittedName>
</protein>
<organism evidence="2 3">
    <name type="scientific">Extremus antarcticus</name>
    <dbReference type="NCBI Taxonomy" id="702011"/>
    <lineage>
        <taxon>Eukaryota</taxon>
        <taxon>Fungi</taxon>
        <taxon>Dikarya</taxon>
        <taxon>Ascomycota</taxon>
        <taxon>Pezizomycotina</taxon>
        <taxon>Dothideomycetes</taxon>
        <taxon>Dothideomycetidae</taxon>
        <taxon>Mycosphaerellales</taxon>
        <taxon>Extremaceae</taxon>
        <taxon>Extremus</taxon>
    </lineage>
</organism>
<evidence type="ECO:0000313" key="3">
    <source>
        <dbReference type="Proteomes" id="UP001271007"/>
    </source>
</evidence>
<dbReference type="AlphaFoldDB" id="A0AAJ0DJV1"/>
<gene>
    <name evidence="2" type="ORF">LTR09_003896</name>
</gene>
<reference evidence="2" key="1">
    <citation type="submission" date="2023-04" db="EMBL/GenBank/DDBJ databases">
        <title>Black Yeasts Isolated from many extreme environments.</title>
        <authorList>
            <person name="Coleine C."/>
            <person name="Stajich J.E."/>
            <person name="Selbmann L."/>
        </authorList>
    </citation>
    <scope>NUCLEOTIDE SEQUENCE</scope>
    <source>
        <strain evidence="2">CCFEE 5312</strain>
    </source>
</reference>
<sequence>MPPPLPRLSEESEESFDSYGSAANGASVNFSRPRPTHIGSTQSRSSNSTISSGERSARGNVHAISAFADTQPELPDEPRFSNDSDRTTSTSLYSSGSSAASEFVFDVPRVRRDKYAQQRYEPTSRPRPQPASDSRQGSYNLLEQQRTNTSTSTPSSTETASRNAITKRMSVDQQSERISLSTEAGEDDASHHTVSDDEDSGSFDMEGNWQSSNYDTSGLSDAQIRKLLKKGINPSLYAEMKAAKKGKKKLIGPLLGNSFLG</sequence>
<comment type="caution">
    <text evidence="2">The sequence shown here is derived from an EMBL/GenBank/DDBJ whole genome shotgun (WGS) entry which is preliminary data.</text>
</comment>
<dbReference type="EMBL" id="JAWDJX010000009">
    <property type="protein sequence ID" value="KAK3055343.1"/>
    <property type="molecule type" value="Genomic_DNA"/>
</dbReference>
<proteinExistence type="predicted"/>
<feature type="compositionally biased region" description="Low complexity" evidence="1">
    <location>
        <begin position="87"/>
        <end position="101"/>
    </location>
</feature>
<feature type="compositionally biased region" description="Low complexity" evidence="1">
    <location>
        <begin position="38"/>
        <end position="54"/>
    </location>
</feature>
<name>A0AAJ0DJV1_9PEZI</name>